<keyword evidence="1" id="KW-0472">Membrane</keyword>
<protein>
    <submittedName>
        <fullName evidence="3">BAG domain-containing protein</fullName>
    </submittedName>
</protein>
<name>A0A4P9ZAX0_9ASCO</name>
<dbReference type="GO" id="GO:0051087">
    <property type="term" value="F:protein-folding chaperone binding"/>
    <property type="evidence" value="ECO:0007669"/>
    <property type="project" value="InterPro"/>
</dbReference>
<keyword evidence="4" id="KW-1185">Reference proteome</keyword>
<dbReference type="Proteomes" id="UP000268321">
    <property type="component" value="Unassembled WGS sequence"/>
</dbReference>
<evidence type="ECO:0000259" key="2">
    <source>
        <dbReference type="PROSITE" id="PS51035"/>
    </source>
</evidence>
<dbReference type="InterPro" id="IPR003103">
    <property type="entry name" value="BAG_domain"/>
</dbReference>
<keyword evidence="1" id="KW-0812">Transmembrane</keyword>
<dbReference type="EMBL" id="ML004470">
    <property type="protein sequence ID" value="RKP29957.1"/>
    <property type="molecule type" value="Genomic_DNA"/>
</dbReference>
<feature type="transmembrane region" description="Helical" evidence="1">
    <location>
        <begin position="62"/>
        <end position="82"/>
    </location>
</feature>
<dbReference type="InterPro" id="IPR036533">
    <property type="entry name" value="BAG_dom_sf"/>
</dbReference>
<dbReference type="Gene3D" id="1.20.58.120">
    <property type="entry name" value="BAG domain"/>
    <property type="match status" value="1"/>
</dbReference>
<dbReference type="PROSITE" id="PS51035">
    <property type="entry name" value="BAG"/>
    <property type="match status" value="1"/>
</dbReference>
<keyword evidence="1" id="KW-1133">Transmembrane helix</keyword>
<dbReference type="SUPFAM" id="SSF63491">
    <property type="entry name" value="BAG domain"/>
    <property type="match status" value="1"/>
</dbReference>
<sequence length="195" mass="22362">MDDLKNHVQWAKDAVAETSKRLVAQAEHCVPPHVQDTLKHFAGSLAATTPDAFLRDMKELRLTAATGTLVAVAVVVALMVFLSGKQSSKPVKAKKKKARLTKAQKVNREIQRILDFVEETYVPQIDDYIENYGALSAQDKEYKFSYFQEMLMKELMMLDSVKVAGNDILRENRRKVIHFIQEHQTRLDKFRKENQ</sequence>
<dbReference type="AlphaFoldDB" id="A0A4P9ZAX0"/>
<feature type="domain" description="BAG" evidence="2">
    <location>
        <begin position="136"/>
        <end position="191"/>
    </location>
</feature>
<evidence type="ECO:0000256" key="1">
    <source>
        <dbReference type="SAM" id="Phobius"/>
    </source>
</evidence>
<gene>
    <name evidence="3" type="ORF">METBISCDRAFT_23779</name>
</gene>
<reference evidence="4" key="1">
    <citation type="journal article" date="2018" name="Nat. Microbiol.">
        <title>Leveraging single-cell genomics to expand the fungal tree of life.</title>
        <authorList>
            <person name="Ahrendt S.R."/>
            <person name="Quandt C.A."/>
            <person name="Ciobanu D."/>
            <person name="Clum A."/>
            <person name="Salamov A."/>
            <person name="Andreopoulos B."/>
            <person name="Cheng J.F."/>
            <person name="Woyke T."/>
            <person name="Pelin A."/>
            <person name="Henrissat B."/>
            <person name="Reynolds N.K."/>
            <person name="Benny G.L."/>
            <person name="Smith M.E."/>
            <person name="James T.Y."/>
            <person name="Grigoriev I.V."/>
        </authorList>
    </citation>
    <scope>NUCLEOTIDE SEQUENCE [LARGE SCALE GENOMIC DNA]</scope>
    <source>
        <strain evidence="4">Baker2002</strain>
    </source>
</reference>
<accession>A0A4P9ZAX0</accession>
<evidence type="ECO:0000313" key="3">
    <source>
        <dbReference type="EMBL" id="RKP29957.1"/>
    </source>
</evidence>
<proteinExistence type="predicted"/>
<dbReference type="OrthoDB" id="417450at2759"/>
<dbReference type="Pfam" id="PF02179">
    <property type="entry name" value="BAG"/>
    <property type="match status" value="1"/>
</dbReference>
<organism evidence="3 4">
    <name type="scientific">Metschnikowia bicuspidata</name>
    <dbReference type="NCBI Taxonomy" id="27322"/>
    <lineage>
        <taxon>Eukaryota</taxon>
        <taxon>Fungi</taxon>
        <taxon>Dikarya</taxon>
        <taxon>Ascomycota</taxon>
        <taxon>Saccharomycotina</taxon>
        <taxon>Pichiomycetes</taxon>
        <taxon>Metschnikowiaceae</taxon>
        <taxon>Metschnikowia</taxon>
    </lineage>
</organism>
<evidence type="ECO:0000313" key="4">
    <source>
        <dbReference type="Proteomes" id="UP000268321"/>
    </source>
</evidence>
<dbReference type="SMART" id="SM00264">
    <property type="entry name" value="BAG"/>
    <property type="match status" value="1"/>
</dbReference>